<dbReference type="SUPFAM" id="SSF52058">
    <property type="entry name" value="L domain-like"/>
    <property type="match status" value="1"/>
</dbReference>
<dbReference type="SMART" id="SM00369">
    <property type="entry name" value="LRR_TYP"/>
    <property type="match status" value="6"/>
</dbReference>
<dbReference type="Pfam" id="PF13855">
    <property type="entry name" value="LRR_8"/>
    <property type="match status" value="2"/>
</dbReference>
<evidence type="ECO:0000256" key="2">
    <source>
        <dbReference type="ARBA" id="ARBA00022737"/>
    </source>
</evidence>
<evidence type="ECO:0000256" key="3">
    <source>
        <dbReference type="SAM" id="Phobius"/>
    </source>
</evidence>
<accession>A0A813MN44</accession>
<dbReference type="EMBL" id="CAJNOC010000180">
    <property type="protein sequence ID" value="CAF0723597.1"/>
    <property type="molecule type" value="Genomic_DNA"/>
</dbReference>
<dbReference type="Gene3D" id="3.80.10.10">
    <property type="entry name" value="Ribonuclease Inhibitor"/>
    <property type="match status" value="3"/>
</dbReference>
<dbReference type="InterPro" id="IPR003591">
    <property type="entry name" value="Leu-rich_rpt_typical-subtyp"/>
</dbReference>
<keyword evidence="3" id="KW-0812">Transmembrane</keyword>
<dbReference type="Proteomes" id="UP000663879">
    <property type="component" value="Unassembled WGS sequence"/>
</dbReference>
<dbReference type="InterPro" id="IPR032675">
    <property type="entry name" value="LRR_dom_sf"/>
</dbReference>
<keyword evidence="2" id="KW-0677">Repeat</keyword>
<proteinExistence type="predicted"/>
<evidence type="ECO:0000256" key="1">
    <source>
        <dbReference type="ARBA" id="ARBA00022614"/>
    </source>
</evidence>
<keyword evidence="3" id="KW-1133">Transmembrane helix</keyword>
<gene>
    <name evidence="4" type="ORF">OXX778_LOCUS2344</name>
</gene>
<name>A0A813MN44_9BILA</name>
<reference evidence="4" key="1">
    <citation type="submission" date="2021-02" db="EMBL/GenBank/DDBJ databases">
        <authorList>
            <person name="Nowell W R."/>
        </authorList>
    </citation>
    <scope>NUCLEOTIDE SEQUENCE</scope>
    <source>
        <strain evidence="4">Ploen Becks lab</strain>
    </source>
</reference>
<comment type="caution">
    <text evidence="4">The sequence shown here is derived from an EMBL/GenBank/DDBJ whole genome shotgun (WGS) entry which is preliminary data.</text>
</comment>
<feature type="transmembrane region" description="Helical" evidence="3">
    <location>
        <begin position="923"/>
        <end position="943"/>
    </location>
</feature>
<organism evidence="4 5">
    <name type="scientific">Brachionus calyciflorus</name>
    <dbReference type="NCBI Taxonomy" id="104777"/>
    <lineage>
        <taxon>Eukaryota</taxon>
        <taxon>Metazoa</taxon>
        <taxon>Spiralia</taxon>
        <taxon>Gnathifera</taxon>
        <taxon>Rotifera</taxon>
        <taxon>Eurotatoria</taxon>
        <taxon>Monogononta</taxon>
        <taxon>Pseudotrocha</taxon>
        <taxon>Ploima</taxon>
        <taxon>Brachionidae</taxon>
        <taxon>Brachionus</taxon>
    </lineage>
</organism>
<evidence type="ECO:0000313" key="5">
    <source>
        <dbReference type="Proteomes" id="UP000663879"/>
    </source>
</evidence>
<dbReference type="PANTHER" id="PTHR24366">
    <property type="entry name" value="IG(IMMUNOGLOBULIN) AND LRR(LEUCINE RICH REPEAT) DOMAINS"/>
    <property type="match status" value="1"/>
</dbReference>
<keyword evidence="1" id="KW-0433">Leucine-rich repeat</keyword>
<keyword evidence="5" id="KW-1185">Reference proteome</keyword>
<evidence type="ECO:0000313" key="4">
    <source>
        <dbReference type="EMBL" id="CAF0723597.1"/>
    </source>
</evidence>
<evidence type="ECO:0008006" key="6">
    <source>
        <dbReference type="Google" id="ProtNLM"/>
    </source>
</evidence>
<sequence>MCPFQSCETERSNEKPCIIICKLKSEAFPLKGNIIFENISDFTFHNITVIPNDSFQGLNISNLILYAENLKKISANSFRGIVNLNSLVLHDLKKKIQILNDSELISEKLKDDEFFLNSVYHLQNLTNLVLRKVSKIKNFVISNFLNLKNLTISSSSIEHFQIDSNLKYLLISASQLKQLNPEMFINMSSLEKVNFDKNKIESLPKSLFSQNTEITYINLRNNKIINIDEDWLSSDNKLNHLDLSNNLIEILNLKYLFKLKYLNLANNFIKVLNFQDLSINSINFGSDLNKSSNITRKPSLPIMEKLLISNNRIENFTVEQLENMPNLNVLDLSKNFLKTIEFPFLKFLKQVNLENNYLTFIHEESFFRLVSLEKLNIGTNRISFIESNSFNNNLQLNELILNSNNLSAVPIISKLLKLNILDLSNQSRILERINAFSFESQLPHSTSLNVFLRFNKISNFSNRIFCSNNLISYKINFHLDNLDNLNECFLTNSSKDLIQIGKEKFCEISLNNFKLLVFNSGYCDLVNLKCQNETFLECDSQNKFLTWLSGYGSLFSFHKYYQKCSLIGDNICLENKNFKIYCLFENIKNLTSVLTKLRVSFFNESKNSTDEKLFFLSNADDYMGDYFTMRFEKPYKFELIVKQRKFFFSIMIKSDFFGFKNSKGLLKSGCESKNKKFLNKIEFEDILDLSSKFNISIDDERGLYDLIEYKKYNLLLDNFVDFEKLDLEPTEEHLSYKFNDSVFNSTSEINLKTTDLMIDKSLNFSNLIKNISKGQFFIDDEMNDIVTKDLIDLKISSFTNKKNLTDLNGSFIDIFLFNESNSSEIEYIWNSSHFYTHQKNKSYDFAKNCSTSDNIYNGNDNKNVKDKLSNQTNTTKSYYEIKTMVINDTEQTAITKETITTNVKILKELKRYNSVNNSSLSNFYLTLQYDIILLLIFVLFNFLI</sequence>
<dbReference type="AlphaFoldDB" id="A0A813MN44"/>
<dbReference type="PROSITE" id="PS51450">
    <property type="entry name" value="LRR"/>
    <property type="match status" value="2"/>
</dbReference>
<dbReference type="InterPro" id="IPR001611">
    <property type="entry name" value="Leu-rich_rpt"/>
</dbReference>
<keyword evidence="3" id="KW-0472">Membrane</keyword>
<protein>
    <recommendedName>
        <fullName evidence="6">Chaoptin</fullName>
    </recommendedName>
</protein>
<dbReference type="PANTHER" id="PTHR24366:SF170">
    <property type="entry name" value="RE50361P"/>
    <property type="match status" value="1"/>
</dbReference>